<sequence>MDKNRNLRLKVTKLEEKKEKSETRAVTKEDMKKIILDVLPIEDDGVVEVMTYGATIEDLGKDVKDVMDTEDMVDEFKFLDPEVREVDSLRMILKDSWEDIDDKKQDVWKEKINLQGSRDPHLLQTKMI</sequence>
<accession>A0ABD1ZDK9</accession>
<proteinExistence type="predicted"/>
<reference evidence="2 3" key="1">
    <citation type="submission" date="2024-09" db="EMBL/GenBank/DDBJ databases">
        <title>Chromosome-scale assembly of Riccia fluitans.</title>
        <authorList>
            <person name="Paukszto L."/>
            <person name="Sawicki J."/>
            <person name="Karawczyk K."/>
            <person name="Piernik-Szablinska J."/>
            <person name="Szczecinska M."/>
            <person name="Mazdziarz M."/>
        </authorList>
    </citation>
    <scope>NUCLEOTIDE SEQUENCE [LARGE SCALE GENOMIC DNA]</scope>
    <source>
        <strain evidence="2">Rf_01</strain>
        <tissue evidence="2">Aerial parts of the thallus</tissue>
    </source>
</reference>
<evidence type="ECO:0000256" key="1">
    <source>
        <dbReference type="SAM" id="Coils"/>
    </source>
</evidence>
<evidence type="ECO:0000313" key="2">
    <source>
        <dbReference type="EMBL" id="KAL2649532.1"/>
    </source>
</evidence>
<gene>
    <name evidence="2" type="ORF">R1flu_017660</name>
</gene>
<keyword evidence="1" id="KW-0175">Coiled coil</keyword>
<comment type="caution">
    <text evidence="2">The sequence shown here is derived from an EMBL/GenBank/DDBJ whole genome shotgun (WGS) entry which is preliminary data.</text>
</comment>
<protein>
    <submittedName>
        <fullName evidence="2">Uncharacterized protein</fullName>
    </submittedName>
</protein>
<feature type="coiled-coil region" evidence="1">
    <location>
        <begin position="4"/>
        <end position="31"/>
    </location>
</feature>
<dbReference type="EMBL" id="JBHFFA010000001">
    <property type="protein sequence ID" value="KAL2649532.1"/>
    <property type="molecule type" value="Genomic_DNA"/>
</dbReference>
<organism evidence="2 3">
    <name type="scientific">Riccia fluitans</name>
    <dbReference type="NCBI Taxonomy" id="41844"/>
    <lineage>
        <taxon>Eukaryota</taxon>
        <taxon>Viridiplantae</taxon>
        <taxon>Streptophyta</taxon>
        <taxon>Embryophyta</taxon>
        <taxon>Marchantiophyta</taxon>
        <taxon>Marchantiopsida</taxon>
        <taxon>Marchantiidae</taxon>
        <taxon>Marchantiales</taxon>
        <taxon>Ricciaceae</taxon>
        <taxon>Riccia</taxon>
    </lineage>
</organism>
<dbReference type="Proteomes" id="UP001605036">
    <property type="component" value="Unassembled WGS sequence"/>
</dbReference>
<name>A0ABD1ZDK9_9MARC</name>
<evidence type="ECO:0000313" key="3">
    <source>
        <dbReference type="Proteomes" id="UP001605036"/>
    </source>
</evidence>
<dbReference type="AlphaFoldDB" id="A0ABD1ZDK9"/>
<keyword evidence="3" id="KW-1185">Reference proteome</keyword>